<dbReference type="PANTHER" id="PTHR31270">
    <property type="entry name" value="GLUTAMINYL-PEPTIDE CYCLOTRANSFERASE"/>
    <property type="match status" value="1"/>
</dbReference>
<keyword evidence="2" id="KW-0808">Transferase</keyword>
<proteinExistence type="predicted"/>
<sequence>MPFRSLAAFVLTLSVAAPLAAAEGGSAPPKVVDLRYEVVNTFPHDRAAFTQGLVFRDGFLYESTGLNGRSSVRKVVLETGAVIRQRSLENQYFGEGLADWNDTLVQLTWQSGTGFVYDLDTLEPRRSFGYEGEGWGLTQDGQRLIMSDGTPSLRFLDPETLRETGRLEVRYEGQPLRGLNELEMVEGQLFANVWPTQWVVRIDPQTGDVNARLDLGGLLPTGERGRVDVLNGIAWDARGKRLFVTGKLWPTVFEIRVIEAAAAPPATEGAAN</sequence>
<dbReference type="EMBL" id="SMAF01000003">
    <property type="protein sequence ID" value="TCT00282.1"/>
    <property type="molecule type" value="Genomic_DNA"/>
</dbReference>
<dbReference type="InterPro" id="IPR015943">
    <property type="entry name" value="WD40/YVTN_repeat-like_dom_sf"/>
</dbReference>
<dbReference type="PANTHER" id="PTHR31270:SF1">
    <property type="entry name" value="GLUTAMINYL-PEPTIDE CYCLOTRANSFERASE"/>
    <property type="match status" value="1"/>
</dbReference>
<feature type="signal peptide" evidence="1">
    <location>
        <begin position="1"/>
        <end position="21"/>
    </location>
</feature>
<dbReference type="OrthoDB" id="9783700at2"/>
<feature type="chain" id="PRO_5030099317" evidence="1">
    <location>
        <begin position="22"/>
        <end position="272"/>
    </location>
</feature>
<accession>A0A4R3LJ58</accession>
<keyword evidence="1" id="KW-0732">Signal</keyword>
<dbReference type="SUPFAM" id="SSF50969">
    <property type="entry name" value="YVTN repeat-like/Quinoprotein amine dehydrogenase"/>
    <property type="match status" value="1"/>
</dbReference>
<dbReference type="Pfam" id="PF05096">
    <property type="entry name" value="Glu_cyclase_2"/>
    <property type="match status" value="1"/>
</dbReference>
<name>A0A4R3LJ58_9GAMM</name>
<gene>
    <name evidence="2" type="ORF">EDC25_10350</name>
</gene>
<evidence type="ECO:0000313" key="3">
    <source>
        <dbReference type="Proteomes" id="UP000294599"/>
    </source>
</evidence>
<keyword evidence="3" id="KW-1185">Reference proteome</keyword>
<organism evidence="2 3">
    <name type="scientific">Pseudofulvimonas gallinarii</name>
    <dbReference type="NCBI Taxonomy" id="634155"/>
    <lineage>
        <taxon>Bacteria</taxon>
        <taxon>Pseudomonadati</taxon>
        <taxon>Pseudomonadota</taxon>
        <taxon>Gammaproteobacteria</taxon>
        <taxon>Lysobacterales</taxon>
        <taxon>Rhodanobacteraceae</taxon>
        <taxon>Pseudofulvimonas</taxon>
    </lineage>
</organism>
<reference evidence="2 3" key="1">
    <citation type="submission" date="2019-03" db="EMBL/GenBank/DDBJ databases">
        <title>Genomic Encyclopedia of Type Strains, Phase IV (KMG-IV): sequencing the most valuable type-strain genomes for metagenomic binning, comparative biology and taxonomic classification.</title>
        <authorList>
            <person name="Goeker M."/>
        </authorList>
    </citation>
    <scope>NUCLEOTIDE SEQUENCE [LARGE SCALE GENOMIC DNA]</scope>
    <source>
        <strain evidence="2 3">DSM 21944</strain>
    </source>
</reference>
<protein>
    <submittedName>
        <fullName evidence="2">Glutaminyl-peptide cyclotransferase</fullName>
    </submittedName>
</protein>
<dbReference type="Gene3D" id="2.130.10.10">
    <property type="entry name" value="YVTN repeat-like/Quinoprotein amine dehydrogenase"/>
    <property type="match status" value="1"/>
</dbReference>
<comment type="caution">
    <text evidence="2">The sequence shown here is derived from an EMBL/GenBank/DDBJ whole genome shotgun (WGS) entry which is preliminary data.</text>
</comment>
<evidence type="ECO:0000256" key="1">
    <source>
        <dbReference type="SAM" id="SignalP"/>
    </source>
</evidence>
<dbReference type="InterPro" id="IPR007788">
    <property type="entry name" value="QCT"/>
</dbReference>
<dbReference type="InterPro" id="IPR011044">
    <property type="entry name" value="Quino_amine_DH_bsu"/>
</dbReference>
<dbReference type="RefSeq" id="WP_123522720.1">
    <property type="nucleotide sequence ID" value="NZ_JBHLWF010000007.1"/>
</dbReference>
<dbReference type="Proteomes" id="UP000294599">
    <property type="component" value="Unassembled WGS sequence"/>
</dbReference>
<dbReference type="GO" id="GO:0016603">
    <property type="term" value="F:glutaminyl-peptide cyclotransferase activity"/>
    <property type="evidence" value="ECO:0007669"/>
    <property type="project" value="InterPro"/>
</dbReference>
<dbReference type="AlphaFoldDB" id="A0A4R3LJ58"/>
<evidence type="ECO:0000313" key="2">
    <source>
        <dbReference type="EMBL" id="TCT00282.1"/>
    </source>
</evidence>